<feature type="region of interest" description="Disordered" evidence="1">
    <location>
        <begin position="108"/>
        <end position="129"/>
    </location>
</feature>
<comment type="caution">
    <text evidence="2">The sequence shown here is derived from an EMBL/GenBank/DDBJ whole genome shotgun (WGS) entry which is preliminary data.</text>
</comment>
<proteinExistence type="predicted"/>
<gene>
    <name evidence="2" type="ORF">OUZ56_010140</name>
</gene>
<accession>A0ABR0AHW8</accession>
<dbReference type="EMBL" id="JAOYFB010000037">
    <property type="protein sequence ID" value="KAK4024719.1"/>
    <property type="molecule type" value="Genomic_DNA"/>
</dbReference>
<evidence type="ECO:0000313" key="2">
    <source>
        <dbReference type="EMBL" id="KAK4024719.1"/>
    </source>
</evidence>
<dbReference type="Proteomes" id="UP001234178">
    <property type="component" value="Unassembled WGS sequence"/>
</dbReference>
<evidence type="ECO:0000256" key="1">
    <source>
        <dbReference type="SAM" id="MobiDB-lite"/>
    </source>
</evidence>
<evidence type="ECO:0008006" key="4">
    <source>
        <dbReference type="Google" id="ProtNLM"/>
    </source>
</evidence>
<reference evidence="2 3" key="1">
    <citation type="journal article" date="2023" name="Nucleic Acids Res.">
        <title>The hologenome of Daphnia magna reveals possible DNA methylation and microbiome-mediated evolution of the host genome.</title>
        <authorList>
            <person name="Chaturvedi A."/>
            <person name="Li X."/>
            <person name="Dhandapani V."/>
            <person name="Marshall H."/>
            <person name="Kissane S."/>
            <person name="Cuenca-Cambronero M."/>
            <person name="Asole G."/>
            <person name="Calvet F."/>
            <person name="Ruiz-Romero M."/>
            <person name="Marangio P."/>
            <person name="Guigo R."/>
            <person name="Rago D."/>
            <person name="Mirbahai L."/>
            <person name="Eastwood N."/>
            <person name="Colbourne J.K."/>
            <person name="Zhou J."/>
            <person name="Mallon E."/>
            <person name="Orsini L."/>
        </authorList>
    </citation>
    <scope>NUCLEOTIDE SEQUENCE [LARGE SCALE GENOMIC DNA]</scope>
    <source>
        <strain evidence="2">LRV0_1</strain>
    </source>
</reference>
<sequence length="154" mass="18124">MKPGDFFKHWSKNMIWEDIGEEMKTNGYKTSEGNKPGVICSQKWNYVWKTYKNFTLLVEKTGSGADVLHMKPQFYNEIREILENKNPPFNENDGEALNKIHFSDDECDEGDYDEKHVEPRSKKRERNCKGSNVEKMLNILAVISKKKERMKDKK</sequence>
<dbReference type="Gene3D" id="1.10.10.60">
    <property type="entry name" value="Homeodomain-like"/>
    <property type="match status" value="1"/>
</dbReference>
<evidence type="ECO:0000313" key="3">
    <source>
        <dbReference type="Proteomes" id="UP001234178"/>
    </source>
</evidence>
<protein>
    <recommendedName>
        <fullName evidence="4">Myb-like domain-containing protein</fullName>
    </recommendedName>
</protein>
<keyword evidence="3" id="KW-1185">Reference proteome</keyword>
<name>A0ABR0AHW8_9CRUS</name>
<organism evidence="2 3">
    <name type="scientific">Daphnia magna</name>
    <dbReference type="NCBI Taxonomy" id="35525"/>
    <lineage>
        <taxon>Eukaryota</taxon>
        <taxon>Metazoa</taxon>
        <taxon>Ecdysozoa</taxon>
        <taxon>Arthropoda</taxon>
        <taxon>Crustacea</taxon>
        <taxon>Branchiopoda</taxon>
        <taxon>Diplostraca</taxon>
        <taxon>Cladocera</taxon>
        <taxon>Anomopoda</taxon>
        <taxon>Daphniidae</taxon>
        <taxon>Daphnia</taxon>
    </lineage>
</organism>